<evidence type="ECO:0000313" key="3">
    <source>
        <dbReference type="Proteomes" id="UP000286246"/>
    </source>
</evidence>
<keyword evidence="3" id="KW-1185">Reference proteome</keyword>
<evidence type="ECO:0000313" key="2">
    <source>
        <dbReference type="EMBL" id="RKE45345.1"/>
    </source>
</evidence>
<organism evidence="2 3">
    <name type="scientific">Sphingobacterium detergens</name>
    <dbReference type="NCBI Taxonomy" id="1145106"/>
    <lineage>
        <taxon>Bacteria</taxon>
        <taxon>Pseudomonadati</taxon>
        <taxon>Bacteroidota</taxon>
        <taxon>Sphingobacteriia</taxon>
        <taxon>Sphingobacteriales</taxon>
        <taxon>Sphingobacteriaceae</taxon>
        <taxon>Sphingobacterium</taxon>
    </lineage>
</organism>
<gene>
    <name evidence="2" type="ORF">DFQ12_4417</name>
</gene>
<proteinExistence type="predicted"/>
<dbReference type="AlphaFoldDB" id="A0A420ALM2"/>
<dbReference type="RefSeq" id="WP_120261093.1">
    <property type="nucleotide sequence ID" value="NZ_RAPY01000005.1"/>
</dbReference>
<comment type="caution">
    <text evidence="2">The sequence shown here is derived from an EMBL/GenBank/DDBJ whole genome shotgun (WGS) entry which is preliminary data.</text>
</comment>
<evidence type="ECO:0000256" key="1">
    <source>
        <dbReference type="SAM" id="MobiDB-lite"/>
    </source>
</evidence>
<dbReference type="OrthoDB" id="713836at2"/>
<protein>
    <submittedName>
        <fullName evidence="2">Uncharacterized protein</fullName>
    </submittedName>
</protein>
<name>A0A420ALM2_SPHD1</name>
<feature type="region of interest" description="Disordered" evidence="1">
    <location>
        <begin position="75"/>
        <end position="94"/>
    </location>
</feature>
<reference evidence="2 3" key="1">
    <citation type="submission" date="2018-09" db="EMBL/GenBank/DDBJ databases">
        <title>Genomic Encyclopedia of Type Strains, Phase III (KMG-III): the genomes of soil and plant-associated and newly described type strains.</title>
        <authorList>
            <person name="Whitman W."/>
        </authorList>
    </citation>
    <scope>NUCLEOTIDE SEQUENCE [LARGE SCALE GENOMIC DNA]</scope>
    <source>
        <strain evidence="2 3">CECT 7938</strain>
    </source>
</reference>
<dbReference type="EMBL" id="RAPY01000005">
    <property type="protein sequence ID" value="RKE45345.1"/>
    <property type="molecule type" value="Genomic_DNA"/>
</dbReference>
<dbReference type="Proteomes" id="UP000286246">
    <property type="component" value="Unassembled WGS sequence"/>
</dbReference>
<sequence>MNKIISKIGNVLQLVLAAPIKLPGKTLNIVRYIALGLGIIESVINEKDDETTDSEKINHKSQLDKTNTPAAMAMRNNKVKMDLPRQKGGADENQ</sequence>
<accession>A0A420ALM2</accession>
<feature type="compositionally biased region" description="Basic and acidic residues" evidence="1">
    <location>
        <begin position="79"/>
        <end position="94"/>
    </location>
</feature>